<comment type="caution">
    <text evidence="4">The sequence shown here is derived from an EMBL/GenBank/DDBJ whole genome shotgun (WGS) entry which is preliminary data.</text>
</comment>
<organism evidence="4 5">
    <name type="scientific">Enhygromyxa salina</name>
    <dbReference type="NCBI Taxonomy" id="215803"/>
    <lineage>
        <taxon>Bacteria</taxon>
        <taxon>Pseudomonadati</taxon>
        <taxon>Myxococcota</taxon>
        <taxon>Polyangia</taxon>
        <taxon>Nannocystales</taxon>
        <taxon>Nannocystaceae</taxon>
        <taxon>Enhygromyxa</taxon>
    </lineage>
</organism>
<dbReference type="EMBL" id="PVNK01000232">
    <property type="protein sequence ID" value="PRP91770.1"/>
    <property type="molecule type" value="Genomic_DNA"/>
</dbReference>
<dbReference type="InterPro" id="IPR050923">
    <property type="entry name" value="Cell_Proc_Reg/RNA_Proc"/>
</dbReference>
<dbReference type="InterPro" id="IPR000253">
    <property type="entry name" value="FHA_dom"/>
</dbReference>
<dbReference type="Pfam" id="PF00498">
    <property type="entry name" value="FHA"/>
    <property type="match status" value="1"/>
</dbReference>
<evidence type="ECO:0000259" key="3">
    <source>
        <dbReference type="PROSITE" id="PS50006"/>
    </source>
</evidence>
<keyword evidence="5" id="KW-1185">Reference proteome</keyword>
<dbReference type="SUPFAM" id="SSF74653">
    <property type="entry name" value="TolA/TonB C-terminal domain"/>
    <property type="match status" value="1"/>
</dbReference>
<dbReference type="CDD" id="cd00060">
    <property type="entry name" value="FHA"/>
    <property type="match status" value="1"/>
</dbReference>
<dbReference type="SUPFAM" id="SSF49879">
    <property type="entry name" value="SMAD/FHA domain"/>
    <property type="match status" value="1"/>
</dbReference>
<feature type="transmembrane region" description="Helical" evidence="2">
    <location>
        <begin position="184"/>
        <end position="202"/>
    </location>
</feature>
<keyword evidence="2" id="KW-1133">Transmembrane helix</keyword>
<evidence type="ECO:0000313" key="4">
    <source>
        <dbReference type="EMBL" id="PRP91770.1"/>
    </source>
</evidence>
<dbReference type="Proteomes" id="UP000237968">
    <property type="component" value="Unassembled WGS sequence"/>
</dbReference>
<feature type="transmembrane region" description="Helical" evidence="2">
    <location>
        <begin position="373"/>
        <end position="391"/>
    </location>
</feature>
<feature type="compositionally biased region" description="Low complexity" evidence="1">
    <location>
        <begin position="454"/>
        <end position="463"/>
    </location>
</feature>
<protein>
    <submittedName>
        <fullName evidence="4">FHA domain protein</fullName>
    </submittedName>
</protein>
<dbReference type="InterPro" id="IPR008984">
    <property type="entry name" value="SMAD_FHA_dom_sf"/>
</dbReference>
<feature type="domain" description="FHA" evidence="3">
    <location>
        <begin position="27"/>
        <end position="76"/>
    </location>
</feature>
<feature type="region of interest" description="Disordered" evidence="1">
    <location>
        <begin position="419"/>
        <end position="468"/>
    </location>
</feature>
<reference evidence="4 5" key="1">
    <citation type="submission" date="2018-03" db="EMBL/GenBank/DDBJ databases">
        <title>Draft Genome Sequences of the Obligatory Marine Myxobacteria Enhygromyxa salina SWB005.</title>
        <authorList>
            <person name="Poehlein A."/>
            <person name="Moghaddam J.A."/>
            <person name="Harms H."/>
            <person name="Alanjari M."/>
            <person name="Koenig G.M."/>
            <person name="Daniel R."/>
            <person name="Schaeberle T.F."/>
        </authorList>
    </citation>
    <scope>NUCLEOTIDE SEQUENCE [LARGE SCALE GENOMIC DNA]</scope>
    <source>
        <strain evidence="4 5">SWB005</strain>
    </source>
</reference>
<keyword evidence="2" id="KW-0472">Membrane</keyword>
<evidence type="ECO:0000256" key="1">
    <source>
        <dbReference type="SAM" id="MobiDB-lite"/>
    </source>
</evidence>
<dbReference type="AlphaFoldDB" id="A0A2S9XG89"/>
<dbReference type="RefSeq" id="WP_106394564.1">
    <property type="nucleotide sequence ID" value="NZ_PVNK01000232.1"/>
</dbReference>
<dbReference type="Gene3D" id="3.30.2420.10">
    <property type="entry name" value="TonB"/>
    <property type="match status" value="1"/>
</dbReference>
<keyword evidence="2" id="KW-0812">Transmembrane</keyword>
<name>A0A2S9XG89_9BACT</name>
<dbReference type="PROSITE" id="PS50006">
    <property type="entry name" value="FHA_DOMAIN"/>
    <property type="match status" value="1"/>
</dbReference>
<dbReference type="NCBIfam" id="NF033768">
    <property type="entry name" value="myxo_SS_tail"/>
    <property type="match status" value="1"/>
</dbReference>
<accession>A0A2S9XG89</accession>
<evidence type="ECO:0000256" key="2">
    <source>
        <dbReference type="SAM" id="Phobius"/>
    </source>
</evidence>
<dbReference type="Gene3D" id="2.60.200.20">
    <property type="match status" value="1"/>
</dbReference>
<sequence>MSSKTLTLKIFRADELVDTKTLSQDVIKIGKLKSSHLCLDDDAVARMHAVIEVSGNDVRVIDLGSASGTVLNGAAIDKNASVNQGDTLTFGPYRVEIAEIADPLAAAPAAAAPAAAPVAAAAAPIAASAPIAAAATAPPVQIDVGAVEVQDGRQVAEVVAMYGRTALDVAHVGQTKSRKATAPFFMLAGGLMVIGGLALFGYEVNQPWEQYSVELREAKQAKKPEPVKPGAGTGALGLGLALFGLVPFVAGAMRLSEKVVTDYTIGEGHDAVFHVPPHGLPDAVAFPLVRSSGGEFTLNFTKDMTGEVTLDGQTLNLQELVSSGRAGGAGAYHTFPLPRGVQGKVNYEDVTFHINTVNPGAIVAGRGDVDWPFWAYVGGTAVIAVTFYLLMRSIPDDLLAITMDDGEGEPAYARYMHQPDETKEEEPPPEEENVSDDEAGGTGQRHKGEEGKMGKPSSKSKSGLYAMKGPKNAVPQMARNFDPDMAARSAGILGVMQQQGGHFLASPYGGAFAVGNDDEDVWGGLTGSEVGEAYGVGGLGLVGTGRGGGGTGEGTIGLGNTGLIGKGGGGGSGSGYGRGSGAGFGGRGKRVPRVRQAKAAVQGALDRDIIRRIVRAHINEVRSCYNSGLTKNPNLEGRVAVNFVITGTGKVGSSVVQESTIKDSSVSNCIAKAVKRWKFPKPRGGGNVIVTYPFNLSPG</sequence>
<feature type="transmembrane region" description="Helical" evidence="2">
    <location>
        <begin position="231"/>
        <end position="250"/>
    </location>
</feature>
<dbReference type="OrthoDB" id="5377858at2"/>
<proteinExistence type="predicted"/>
<gene>
    <name evidence="4" type="ORF">ENSA5_53510</name>
</gene>
<feature type="compositionally biased region" description="Acidic residues" evidence="1">
    <location>
        <begin position="422"/>
        <end position="439"/>
    </location>
</feature>
<dbReference type="SMART" id="SM00240">
    <property type="entry name" value="FHA"/>
    <property type="match status" value="1"/>
</dbReference>
<dbReference type="InterPro" id="IPR049806">
    <property type="entry name" value="MasK-like_C"/>
</dbReference>
<evidence type="ECO:0000313" key="5">
    <source>
        <dbReference type="Proteomes" id="UP000237968"/>
    </source>
</evidence>
<dbReference type="PANTHER" id="PTHR23308">
    <property type="entry name" value="NUCLEAR INHIBITOR OF PROTEIN PHOSPHATASE-1"/>
    <property type="match status" value="1"/>
</dbReference>